<sequence>MAVDGTSIKSDIDNDLTGKGYRGIRIATIITTLKKVVDWVSAAVNGNLSTWFKVGTTNAPLVNTDDVYRTGKVVIGRTNVDATGAALQTESFSLGSILYSVGGYFDPGATDFDTLLQVGTHCFGGAGWLVGGHGPGTAFTSVFPFGALLVGRGAGGSITQQYIDNSSGFVYIRQKWVTNAWGPWSSPNRPADLTINNFLKFDNNLANKKIVLYDLGSDHQFFGFGIQADTFRYQLGATSASHIFLAGTSPATSAELLRLQGNGLADFAYNGRFKGNITPGPGAGVEISFGAIANAGTIICYDRTAAAYKDLYIDATILFINSGNGER</sequence>
<evidence type="ECO:0000313" key="2">
    <source>
        <dbReference type="Proteomes" id="UP000249016"/>
    </source>
</evidence>
<dbReference type="OrthoDB" id="966072at2"/>
<reference evidence="1 2" key="1">
    <citation type="submission" date="2018-06" db="EMBL/GenBank/DDBJ databases">
        <title>Spirosoma sp. HMF3257 Genome sequencing and assembly.</title>
        <authorList>
            <person name="Kang H."/>
            <person name="Cha I."/>
            <person name="Kim H."/>
            <person name="Kang J."/>
            <person name="Joh K."/>
        </authorList>
    </citation>
    <scope>NUCLEOTIDE SEQUENCE [LARGE SCALE GENOMIC DNA]</scope>
    <source>
        <strain evidence="1 2">HMF3257</strain>
    </source>
</reference>
<organism evidence="1 2">
    <name type="scientific">Spirosoma telluris</name>
    <dbReference type="NCBI Taxonomy" id="2183553"/>
    <lineage>
        <taxon>Bacteria</taxon>
        <taxon>Pseudomonadati</taxon>
        <taxon>Bacteroidota</taxon>
        <taxon>Cytophagia</taxon>
        <taxon>Cytophagales</taxon>
        <taxon>Cytophagaceae</taxon>
        <taxon>Spirosoma</taxon>
    </lineage>
</organism>
<gene>
    <name evidence="1" type="ORF">HMF3257_00605</name>
</gene>
<accession>A0A327NEW9</accession>
<dbReference type="RefSeq" id="WP_111340185.1">
    <property type="nucleotide sequence ID" value="NZ_QLII01000001.1"/>
</dbReference>
<dbReference type="CDD" id="cd19958">
    <property type="entry name" value="pyocin_knob"/>
    <property type="match status" value="1"/>
</dbReference>
<keyword evidence="2" id="KW-1185">Reference proteome</keyword>
<comment type="caution">
    <text evidence="1">The sequence shown here is derived from an EMBL/GenBank/DDBJ whole genome shotgun (WGS) entry which is preliminary data.</text>
</comment>
<evidence type="ECO:0000313" key="1">
    <source>
        <dbReference type="EMBL" id="RAI73303.1"/>
    </source>
</evidence>
<protein>
    <submittedName>
        <fullName evidence="1">Uncharacterized protein</fullName>
    </submittedName>
</protein>
<dbReference type="Proteomes" id="UP000249016">
    <property type="component" value="Unassembled WGS sequence"/>
</dbReference>
<proteinExistence type="predicted"/>
<name>A0A327NEW9_9BACT</name>
<dbReference type="AlphaFoldDB" id="A0A327NEW9"/>
<dbReference type="EMBL" id="QLII01000001">
    <property type="protein sequence ID" value="RAI73303.1"/>
    <property type="molecule type" value="Genomic_DNA"/>
</dbReference>